<evidence type="ECO:0000256" key="1">
    <source>
        <dbReference type="SAM" id="MobiDB-lite"/>
    </source>
</evidence>
<evidence type="ECO:0000313" key="2">
    <source>
        <dbReference type="EMBL" id="TCN66420.1"/>
    </source>
</evidence>
<accession>A0A4V2RP67</accession>
<dbReference type="EMBL" id="SLWB01000009">
    <property type="protein sequence ID" value="TCN66420.1"/>
    <property type="molecule type" value="Genomic_DNA"/>
</dbReference>
<feature type="compositionally biased region" description="Polar residues" evidence="1">
    <location>
        <begin position="228"/>
        <end position="244"/>
    </location>
</feature>
<reference evidence="2 3" key="1">
    <citation type="submission" date="2019-03" db="EMBL/GenBank/DDBJ databases">
        <title>Genomic Encyclopedia of Archaeal and Bacterial Type Strains, Phase II (KMG-II): from individual species to whole genera.</title>
        <authorList>
            <person name="Goeker M."/>
        </authorList>
    </citation>
    <scope>NUCLEOTIDE SEQUENCE [LARGE SCALE GENOMIC DNA]</scope>
    <source>
        <strain evidence="2 3">RL-C</strain>
    </source>
</reference>
<dbReference type="RefSeq" id="WP_131839546.1">
    <property type="nucleotide sequence ID" value="NZ_SLWB01000009.1"/>
</dbReference>
<comment type="caution">
    <text evidence="2">The sequence shown here is derived from an EMBL/GenBank/DDBJ whole genome shotgun (WGS) entry which is preliminary data.</text>
</comment>
<proteinExistence type="predicted"/>
<organism evidence="2 3">
    <name type="scientific">Acetobacteroides hydrogenigenes</name>
    <dbReference type="NCBI Taxonomy" id="979970"/>
    <lineage>
        <taxon>Bacteria</taxon>
        <taxon>Pseudomonadati</taxon>
        <taxon>Bacteroidota</taxon>
        <taxon>Bacteroidia</taxon>
        <taxon>Bacteroidales</taxon>
        <taxon>Rikenellaceae</taxon>
        <taxon>Acetobacteroides</taxon>
    </lineage>
</organism>
<dbReference type="OrthoDB" id="1161404at2"/>
<keyword evidence="3" id="KW-1185">Reference proteome</keyword>
<evidence type="ECO:0000313" key="3">
    <source>
        <dbReference type="Proteomes" id="UP000294830"/>
    </source>
</evidence>
<dbReference type="AlphaFoldDB" id="A0A4V2RP67"/>
<feature type="region of interest" description="Disordered" evidence="1">
    <location>
        <begin position="216"/>
        <end position="244"/>
    </location>
</feature>
<gene>
    <name evidence="2" type="ORF">CLV25_10949</name>
</gene>
<sequence>MSKELLRCYTMPDTEMLTEAKTKLELAKQDIAELQSVEPSLTVVDIDANIAEVEECLNDYSSLESRGNITIATQDLMDIMQECREEVQFFFFHCERALSDRSTASIAFGRKGVEKARTNSEKMVSLLNQIITNYSKPEYEAKLNARLPNGYKTKLVDIKTRLTNAIAVQAMAKASRPADTEVRIAKYNAVYTFTRNVCEAGKVAFRGSYAKQQQYTMYDTPAPKKDSNTAFKNTELPTQEEGQA</sequence>
<protein>
    <submittedName>
        <fullName evidence="2">Uncharacterized protein</fullName>
    </submittedName>
</protein>
<name>A0A4V2RP67_9BACT</name>
<dbReference type="Proteomes" id="UP000294830">
    <property type="component" value="Unassembled WGS sequence"/>
</dbReference>